<dbReference type="EMBL" id="CP073720">
    <property type="protein sequence ID" value="UWP81379.1"/>
    <property type="molecule type" value="Genomic_DNA"/>
</dbReference>
<reference evidence="2" key="1">
    <citation type="submission" date="2021-04" db="EMBL/GenBank/DDBJ databases">
        <authorList>
            <person name="Hartkoorn R.C."/>
            <person name="Beaudoing E."/>
            <person name="Hot D."/>
        </authorList>
    </citation>
    <scope>NUCLEOTIDE SEQUENCE</scope>
    <source>
        <strain evidence="2">NRRL B-16292</strain>
    </source>
</reference>
<sequence>MGSVMIRVDESTRDALTRVATEDLGGASADEAIRRLLAEHWQMKAIAAVDAYRVNDPEGWAEYVAEADRDDRATAPAADPWDEAA</sequence>
<name>A0ABY5VWE2_9ACTN</name>
<reference evidence="2" key="2">
    <citation type="submission" date="2022-09" db="EMBL/GenBank/DDBJ databases">
        <title>Biosynthetic gene clusters of Dactylosporangioum fulvum.</title>
        <authorList>
            <person name="Caradec T."/>
        </authorList>
    </citation>
    <scope>NUCLEOTIDE SEQUENCE</scope>
    <source>
        <strain evidence="2">NRRL B-16292</strain>
    </source>
</reference>
<evidence type="ECO:0000256" key="1">
    <source>
        <dbReference type="SAM" id="MobiDB-lite"/>
    </source>
</evidence>
<proteinExistence type="predicted"/>
<keyword evidence="3" id="KW-1185">Reference proteome</keyword>
<organism evidence="2 3">
    <name type="scientific">Dactylosporangium fulvum</name>
    <dbReference type="NCBI Taxonomy" id="53359"/>
    <lineage>
        <taxon>Bacteria</taxon>
        <taxon>Bacillati</taxon>
        <taxon>Actinomycetota</taxon>
        <taxon>Actinomycetes</taxon>
        <taxon>Micromonosporales</taxon>
        <taxon>Micromonosporaceae</taxon>
        <taxon>Dactylosporangium</taxon>
    </lineage>
</organism>
<evidence type="ECO:0000313" key="3">
    <source>
        <dbReference type="Proteomes" id="UP001059617"/>
    </source>
</evidence>
<feature type="region of interest" description="Disordered" evidence="1">
    <location>
        <begin position="66"/>
        <end position="85"/>
    </location>
</feature>
<dbReference type="RefSeq" id="WP_259859143.1">
    <property type="nucleotide sequence ID" value="NZ_BAAAST010000002.1"/>
</dbReference>
<accession>A0ABY5VWE2</accession>
<evidence type="ECO:0000313" key="2">
    <source>
        <dbReference type="EMBL" id="UWP81379.1"/>
    </source>
</evidence>
<dbReference type="Proteomes" id="UP001059617">
    <property type="component" value="Chromosome"/>
</dbReference>
<protein>
    <submittedName>
        <fullName evidence="2">Uncharacterized protein</fullName>
    </submittedName>
</protein>
<gene>
    <name evidence="2" type="ORF">Dfulv_40690</name>
</gene>